<dbReference type="Proteomes" id="UP000223913">
    <property type="component" value="Unassembled WGS sequence"/>
</dbReference>
<gene>
    <name evidence="9" type="ORF">CRP01_29905</name>
</gene>
<feature type="transmembrane region" description="Helical" evidence="6">
    <location>
        <begin position="337"/>
        <end position="360"/>
    </location>
</feature>
<feature type="transmembrane region" description="Helical" evidence="6">
    <location>
        <begin position="734"/>
        <end position="756"/>
    </location>
</feature>
<dbReference type="Pfam" id="PF02687">
    <property type="entry name" value="FtsX"/>
    <property type="match status" value="2"/>
</dbReference>
<dbReference type="PANTHER" id="PTHR30572:SF18">
    <property type="entry name" value="ABC-TYPE MACROLIDE FAMILY EXPORT SYSTEM PERMEASE COMPONENT 2"/>
    <property type="match status" value="1"/>
</dbReference>
<keyword evidence="4 6" id="KW-1133">Transmembrane helix</keyword>
<comment type="caution">
    <text evidence="9">The sequence shown here is derived from an EMBL/GenBank/DDBJ whole genome shotgun (WGS) entry which is preliminary data.</text>
</comment>
<keyword evidence="2" id="KW-1003">Cell membrane</keyword>
<evidence type="ECO:0000256" key="3">
    <source>
        <dbReference type="ARBA" id="ARBA00022692"/>
    </source>
</evidence>
<evidence type="ECO:0000256" key="4">
    <source>
        <dbReference type="ARBA" id="ARBA00022989"/>
    </source>
</evidence>
<keyword evidence="5 6" id="KW-0472">Membrane</keyword>
<evidence type="ECO:0000259" key="7">
    <source>
        <dbReference type="Pfam" id="PF02687"/>
    </source>
</evidence>
<reference evidence="9 10" key="1">
    <citation type="submission" date="2017-10" db="EMBL/GenBank/DDBJ databases">
        <title>The draft genome sequence of Lewinella nigricans NBRC 102662.</title>
        <authorList>
            <person name="Wang K."/>
        </authorList>
    </citation>
    <scope>NUCLEOTIDE SEQUENCE [LARGE SCALE GENOMIC DNA]</scope>
    <source>
        <strain evidence="9 10">NBRC 102662</strain>
    </source>
</reference>
<accession>A0A2D0N319</accession>
<feature type="transmembrane region" description="Helical" evidence="6">
    <location>
        <begin position="380"/>
        <end position="405"/>
    </location>
</feature>
<evidence type="ECO:0000313" key="9">
    <source>
        <dbReference type="EMBL" id="PHN02800.1"/>
    </source>
</evidence>
<dbReference type="GO" id="GO:0005886">
    <property type="term" value="C:plasma membrane"/>
    <property type="evidence" value="ECO:0007669"/>
    <property type="project" value="UniProtKB-SubCell"/>
</dbReference>
<feature type="transmembrane region" description="Helical" evidence="6">
    <location>
        <begin position="21"/>
        <end position="42"/>
    </location>
</feature>
<feature type="transmembrane region" description="Helical" evidence="6">
    <location>
        <begin position="286"/>
        <end position="306"/>
    </location>
</feature>
<feature type="domain" description="ABC3 transporter permease C-terminal" evidence="7">
    <location>
        <begin position="685"/>
        <end position="794"/>
    </location>
</feature>
<feature type="transmembrane region" description="Helical" evidence="6">
    <location>
        <begin position="682"/>
        <end position="706"/>
    </location>
</feature>
<dbReference type="GO" id="GO:0022857">
    <property type="term" value="F:transmembrane transporter activity"/>
    <property type="evidence" value="ECO:0007669"/>
    <property type="project" value="TreeGrafter"/>
</dbReference>
<keyword evidence="10" id="KW-1185">Reference proteome</keyword>
<dbReference type="Pfam" id="PF12704">
    <property type="entry name" value="MacB_PCD"/>
    <property type="match status" value="1"/>
</dbReference>
<protein>
    <submittedName>
        <fullName evidence="9">Macrolide ABC transporter permease</fullName>
    </submittedName>
</protein>
<dbReference type="InterPro" id="IPR025857">
    <property type="entry name" value="MacB_PCD"/>
</dbReference>
<comment type="subcellular location">
    <subcellularLocation>
        <location evidence="1">Cell membrane</location>
        <topology evidence="1">Multi-pass membrane protein</topology>
    </subcellularLocation>
</comment>
<dbReference type="InterPro" id="IPR003838">
    <property type="entry name" value="ABC3_permease_C"/>
</dbReference>
<dbReference type="PANTHER" id="PTHR30572">
    <property type="entry name" value="MEMBRANE COMPONENT OF TRANSPORTER-RELATED"/>
    <property type="match status" value="1"/>
</dbReference>
<dbReference type="RefSeq" id="WP_099153740.1">
    <property type="nucleotide sequence ID" value="NZ_PDUD01000036.1"/>
</dbReference>
<dbReference type="InterPro" id="IPR050250">
    <property type="entry name" value="Macrolide_Exporter_MacB"/>
</dbReference>
<evidence type="ECO:0000259" key="8">
    <source>
        <dbReference type="Pfam" id="PF12704"/>
    </source>
</evidence>
<evidence type="ECO:0000256" key="1">
    <source>
        <dbReference type="ARBA" id="ARBA00004651"/>
    </source>
</evidence>
<keyword evidence="3 6" id="KW-0812">Transmembrane</keyword>
<feature type="domain" description="ABC3 transporter permease C-terminal" evidence="7">
    <location>
        <begin position="292"/>
        <end position="404"/>
    </location>
</feature>
<dbReference type="AlphaFoldDB" id="A0A2D0N319"/>
<name>A0A2D0N319_FLAN2</name>
<evidence type="ECO:0000256" key="6">
    <source>
        <dbReference type="SAM" id="Phobius"/>
    </source>
</evidence>
<organism evidence="9 10">
    <name type="scientific">Flavilitoribacter nigricans (strain ATCC 23147 / DSM 23189 / NBRC 102662 / NCIMB 1420 / SS-2)</name>
    <name type="common">Lewinella nigricans</name>
    <dbReference type="NCBI Taxonomy" id="1122177"/>
    <lineage>
        <taxon>Bacteria</taxon>
        <taxon>Pseudomonadati</taxon>
        <taxon>Bacteroidota</taxon>
        <taxon>Saprospiria</taxon>
        <taxon>Saprospirales</taxon>
        <taxon>Lewinellaceae</taxon>
        <taxon>Flavilitoribacter</taxon>
    </lineage>
</organism>
<dbReference type="EMBL" id="PDUD01000036">
    <property type="protein sequence ID" value="PHN02800.1"/>
    <property type="molecule type" value="Genomic_DNA"/>
</dbReference>
<proteinExistence type="predicted"/>
<feature type="transmembrane region" description="Helical" evidence="6">
    <location>
        <begin position="426"/>
        <end position="450"/>
    </location>
</feature>
<sequence>MLRNYLKIALRQARRNPSTTLINVAGLSIGISVCFLIGLFVWDEWQFDQYHPDKDRIYRITAERGGEGGAAHWAGTSPAYAPTLAAEFPEVERTTRLYQIRQKLLFTHQDNSFLEADGFFAENSIFDLFALPFRYGTPTAALSEPNTIVLSPELARKYFGDENPVGQTIKINSDEVKVTGVLESRSPHFHLDFDYLLSFENLLNQVPEERINSWVWQDFYNYVKVFPGTDPKTFTRKLSAYVEQHAHPQTKEHGFYYYPVLQPLTDIHLHSGNIHNDAAVRGNSRYVNGLALVGIFLLVIAGINFVNMSTARAAKRANEVGIRKATGAQQNQLRKQFLAEATIIVSIAMLIALPLTRIALPFLNNFTDKSLEFSLFSNAYLPLIILGLTLLIGLLAGSYPAFVLAAFRPAAVLKGGLSKPSGHVNWLRKALVTTQFSLSILLISCVLIILRQMNFLNQSDLGFEKEQLIHFPMKGSMFKNMENTKEEFLKISGVASASTCFGIPGDIVSGDNIIVPGENRRSLPARIFNVDHDYIGTMGMEIIAGRDFSRSIATDATGTFIVNETALKELDIAATPEEAIGKRLEWKMWMDKDTIKQGTIIGVVRDFHYNSMHENVETTVLQIYPDSYWKMVLRLNSGDLSETLAAIESQWDAFETGYPIDYQFVDAGFQAMYENEQKLSRLLLIFTVLAVFIACIGAFGLAVYATEQKRKEIGIRKVLGASVGSIVALMSRDFLKLVLIALLIATPIAWFLMQSWLNDFAYRIDMEWWIFAAAGVLALAIAFVTVGSQSFKAALTDPVQSLRNE</sequence>
<dbReference type="OrthoDB" id="5933722at2"/>
<evidence type="ECO:0000256" key="2">
    <source>
        <dbReference type="ARBA" id="ARBA00022475"/>
    </source>
</evidence>
<evidence type="ECO:0000313" key="10">
    <source>
        <dbReference type="Proteomes" id="UP000223913"/>
    </source>
</evidence>
<feature type="domain" description="MacB-like periplasmic core" evidence="8">
    <location>
        <begin position="20"/>
        <end position="240"/>
    </location>
</feature>
<feature type="transmembrane region" description="Helical" evidence="6">
    <location>
        <begin position="768"/>
        <end position="786"/>
    </location>
</feature>
<evidence type="ECO:0000256" key="5">
    <source>
        <dbReference type="ARBA" id="ARBA00023136"/>
    </source>
</evidence>